<name>A0A8E2JR66_9PEZI</name>
<proteinExistence type="predicted"/>
<evidence type="ECO:0000313" key="2">
    <source>
        <dbReference type="Proteomes" id="UP000250140"/>
    </source>
</evidence>
<gene>
    <name evidence="1" type="ORF">AOQ84DRAFT_355481</name>
</gene>
<reference evidence="1 2" key="1">
    <citation type="journal article" date="2016" name="Nat. Commun.">
        <title>Ectomycorrhizal ecology is imprinted in the genome of the dominant symbiotic fungus Cenococcum geophilum.</title>
        <authorList>
            <consortium name="DOE Joint Genome Institute"/>
            <person name="Peter M."/>
            <person name="Kohler A."/>
            <person name="Ohm R.A."/>
            <person name="Kuo A."/>
            <person name="Krutzmann J."/>
            <person name="Morin E."/>
            <person name="Arend M."/>
            <person name="Barry K.W."/>
            <person name="Binder M."/>
            <person name="Choi C."/>
            <person name="Clum A."/>
            <person name="Copeland A."/>
            <person name="Grisel N."/>
            <person name="Haridas S."/>
            <person name="Kipfer T."/>
            <person name="LaButti K."/>
            <person name="Lindquist E."/>
            <person name="Lipzen A."/>
            <person name="Maire R."/>
            <person name="Meier B."/>
            <person name="Mihaltcheva S."/>
            <person name="Molinier V."/>
            <person name="Murat C."/>
            <person name="Poggeler S."/>
            <person name="Quandt C.A."/>
            <person name="Sperisen C."/>
            <person name="Tritt A."/>
            <person name="Tisserant E."/>
            <person name="Crous P.W."/>
            <person name="Henrissat B."/>
            <person name="Nehls U."/>
            <person name="Egli S."/>
            <person name="Spatafora J.W."/>
            <person name="Grigoriev I.V."/>
            <person name="Martin F.M."/>
        </authorList>
    </citation>
    <scope>NUCLEOTIDE SEQUENCE [LARGE SCALE GENOMIC DNA]</scope>
    <source>
        <strain evidence="1 2">CBS 207.34</strain>
    </source>
</reference>
<organism evidence="1 2">
    <name type="scientific">Glonium stellatum</name>
    <dbReference type="NCBI Taxonomy" id="574774"/>
    <lineage>
        <taxon>Eukaryota</taxon>
        <taxon>Fungi</taxon>
        <taxon>Dikarya</taxon>
        <taxon>Ascomycota</taxon>
        <taxon>Pezizomycotina</taxon>
        <taxon>Dothideomycetes</taxon>
        <taxon>Pleosporomycetidae</taxon>
        <taxon>Gloniales</taxon>
        <taxon>Gloniaceae</taxon>
        <taxon>Glonium</taxon>
    </lineage>
</organism>
<dbReference type="EMBL" id="KV750077">
    <property type="protein sequence ID" value="OCL06407.1"/>
    <property type="molecule type" value="Genomic_DNA"/>
</dbReference>
<sequence>MQTRTMSLTAVSTEADTRRYTTAAAHAVLGLWARAGCARSCDMASRWTGIPEDFQIAGWRSHDHGDAASSGHPVICCEFTGGMS</sequence>
<evidence type="ECO:0000313" key="1">
    <source>
        <dbReference type="EMBL" id="OCL06407.1"/>
    </source>
</evidence>
<accession>A0A8E2JR66</accession>
<dbReference type="Proteomes" id="UP000250140">
    <property type="component" value="Unassembled WGS sequence"/>
</dbReference>
<keyword evidence="2" id="KW-1185">Reference proteome</keyword>
<dbReference type="AlphaFoldDB" id="A0A8E2JR66"/>
<protein>
    <submittedName>
        <fullName evidence="1">Uncharacterized protein</fullName>
    </submittedName>
</protein>